<dbReference type="Proteomes" id="UP001165393">
    <property type="component" value="Unassembled WGS sequence"/>
</dbReference>
<evidence type="ECO:0000313" key="4">
    <source>
        <dbReference type="Proteomes" id="UP001165393"/>
    </source>
</evidence>
<feature type="domain" description="Chromosomal replication initiator protein DnaA ATPAse" evidence="1">
    <location>
        <begin position="57"/>
        <end position="170"/>
    </location>
</feature>
<keyword evidence="4" id="KW-1185">Reference proteome</keyword>
<organism evidence="3 4">
    <name type="scientific">Echinimonas agarilytica</name>
    <dbReference type="NCBI Taxonomy" id="1215918"/>
    <lineage>
        <taxon>Bacteria</taxon>
        <taxon>Pseudomonadati</taxon>
        <taxon>Pseudomonadota</taxon>
        <taxon>Gammaproteobacteria</taxon>
        <taxon>Alteromonadales</taxon>
        <taxon>Echinimonadaceae</taxon>
        <taxon>Echinimonas</taxon>
    </lineage>
</organism>
<evidence type="ECO:0000259" key="2">
    <source>
        <dbReference type="Pfam" id="PF22688"/>
    </source>
</evidence>
<dbReference type="InterPro" id="IPR027417">
    <property type="entry name" value="P-loop_NTPase"/>
</dbReference>
<dbReference type="NCBIfam" id="NF005982">
    <property type="entry name" value="PRK08084.1"/>
    <property type="match status" value="1"/>
</dbReference>
<reference evidence="3 4" key="1">
    <citation type="journal article" date="2013" name="Antonie Van Leeuwenhoek">
        <title>Echinimonas agarilytica gen. nov., sp. nov., a new gammaproteobacterium isolated from the sea urchin Strongylocentrotus intermedius.</title>
        <authorList>
            <person name="Nedashkovskaya O.I."/>
            <person name="Stenkova A.M."/>
            <person name="Zhukova N.V."/>
            <person name="Van Trappen S."/>
            <person name="Lee J.S."/>
            <person name="Kim S.B."/>
        </authorList>
    </citation>
    <scope>NUCLEOTIDE SEQUENCE [LARGE SCALE GENOMIC DNA]</scope>
    <source>
        <strain evidence="3 4">KMM 6351</strain>
    </source>
</reference>
<dbReference type="PANTHER" id="PTHR30050">
    <property type="entry name" value="CHROMOSOMAL REPLICATION INITIATOR PROTEIN DNAA"/>
    <property type="match status" value="1"/>
</dbReference>
<sequence length="245" mass="27113">MHDCIGDDAVELMTSIPDQLPLAIQLPDDETFASFWLGGKEAAVSSLQQGLNADSGGFLYLWGQSGSGKSHLLHAAMNWCASCHQLSSYIPLQHSNQLSPEMLDGLEQMHLVCLDNIDMIAGDMRWEEAIFDLFNRIKEQGRLLVITASAAARHVNIELPDLMSRLDWGTSYQLSSPGDDEKLSILQLRANARGLVLSDDAGRFLLHRASRGMSELWQTLARLDTASMAAQRKLTIPFIKEVLGY</sequence>
<dbReference type="AlphaFoldDB" id="A0AA41W5C4"/>
<evidence type="ECO:0000313" key="3">
    <source>
        <dbReference type="EMBL" id="MCM2679279.1"/>
    </source>
</evidence>
<dbReference type="InterPro" id="IPR017788">
    <property type="entry name" value="Hda"/>
</dbReference>
<dbReference type="SUPFAM" id="SSF52540">
    <property type="entry name" value="P-loop containing nucleoside triphosphate hydrolases"/>
    <property type="match status" value="1"/>
</dbReference>
<feature type="domain" description="Hda lid" evidence="2">
    <location>
        <begin position="179"/>
        <end position="243"/>
    </location>
</feature>
<protein>
    <submittedName>
        <fullName evidence="3">DnaA inactivator Hda</fullName>
    </submittedName>
</protein>
<dbReference type="RefSeq" id="WP_251260632.1">
    <property type="nucleotide sequence ID" value="NZ_JAMQGP010000002.1"/>
</dbReference>
<dbReference type="InterPro" id="IPR055199">
    <property type="entry name" value="Hda_lid"/>
</dbReference>
<name>A0AA41W5C4_9GAMM</name>
<evidence type="ECO:0000259" key="1">
    <source>
        <dbReference type="Pfam" id="PF00308"/>
    </source>
</evidence>
<dbReference type="PANTHER" id="PTHR30050:SF5">
    <property type="entry name" value="DNAA REGULATORY INACTIVATOR HDA"/>
    <property type="match status" value="1"/>
</dbReference>
<dbReference type="InterPro" id="IPR013317">
    <property type="entry name" value="DnaA_dom"/>
</dbReference>
<dbReference type="Pfam" id="PF00308">
    <property type="entry name" value="Bac_DnaA"/>
    <property type="match status" value="1"/>
</dbReference>
<dbReference type="GO" id="GO:0032297">
    <property type="term" value="P:negative regulation of DNA-templated DNA replication initiation"/>
    <property type="evidence" value="ECO:0007669"/>
    <property type="project" value="InterPro"/>
</dbReference>
<accession>A0AA41W5C4</accession>
<dbReference type="Gene3D" id="3.40.50.300">
    <property type="entry name" value="P-loop containing nucleotide triphosphate hydrolases"/>
    <property type="match status" value="1"/>
</dbReference>
<dbReference type="NCBIfam" id="TIGR03420">
    <property type="entry name" value="DnaA_homol_Hda"/>
    <property type="match status" value="1"/>
</dbReference>
<dbReference type="EMBL" id="JAMQGP010000002">
    <property type="protein sequence ID" value="MCM2679279.1"/>
    <property type="molecule type" value="Genomic_DNA"/>
</dbReference>
<dbReference type="Gene3D" id="1.10.8.60">
    <property type="match status" value="1"/>
</dbReference>
<dbReference type="GO" id="GO:0006270">
    <property type="term" value="P:DNA replication initiation"/>
    <property type="evidence" value="ECO:0007669"/>
    <property type="project" value="TreeGrafter"/>
</dbReference>
<proteinExistence type="predicted"/>
<gene>
    <name evidence="3" type="primary">hda</name>
    <name evidence="3" type="ORF">NAF29_06260</name>
</gene>
<comment type="caution">
    <text evidence="3">The sequence shown here is derived from an EMBL/GenBank/DDBJ whole genome shotgun (WGS) entry which is preliminary data.</text>
</comment>
<dbReference type="Pfam" id="PF22688">
    <property type="entry name" value="Hda_lid"/>
    <property type="match status" value="1"/>
</dbReference>